<evidence type="ECO:0000313" key="2">
    <source>
        <dbReference type="EMBL" id="CEO96850.1"/>
    </source>
</evidence>
<feature type="transmembrane region" description="Helical" evidence="1">
    <location>
        <begin position="69"/>
        <end position="89"/>
    </location>
</feature>
<keyword evidence="1" id="KW-0812">Transmembrane</keyword>
<evidence type="ECO:0000313" key="3">
    <source>
        <dbReference type="Proteomes" id="UP000039324"/>
    </source>
</evidence>
<reference evidence="2 3" key="1">
    <citation type="submission" date="2015-02" db="EMBL/GenBank/DDBJ databases">
        <authorList>
            <person name="Chooi Y.-H."/>
        </authorList>
    </citation>
    <scope>NUCLEOTIDE SEQUENCE [LARGE SCALE GENOMIC DNA]</scope>
    <source>
        <strain evidence="2">E3</strain>
    </source>
</reference>
<proteinExistence type="predicted"/>
<keyword evidence="3" id="KW-1185">Reference proteome</keyword>
<dbReference type="Proteomes" id="UP000039324">
    <property type="component" value="Unassembled WGS sequence"/>
</dbReference>
<dbReference type="AlphaFoldDB" id="A0A0G4INV5"/>
<gene>
    <name evidence="2" type="ORF">PBRA_005454</name>
</gene>
<dbReference type="EMBL" id="CDSF01000077">
    <property type="protein sequence ID" value="CEO96850.1"/>
    <property type="molecule type" value="Genomic_DNA"/>
</dbReference>
<evidence type="ECO:0000256" key="1">
    <source>
        <dbReference type="SAM" id="Phobius"/>
    </source>
</evidence>
<sequence>MVGAQRRGLVAMLLNCPYSAGSHICTGFPAVRATLSRAIVTVTIRAAEKAAALLSGVTTMRVVPAATPFILAILTSLALMTGVFIGHHVQPGQPHHPRRSSSQLCSVADVISQRAREQRDAIANEKPFLLIVLRSSREMGHIAAQLPAADAEWDPLRGRIRILVDARDDDGALRKSFKGNDAIRFADGRGSVLETLTGDSAHFLMLMEPGSRLCPGAIPHILHVVVKANRAAGDWSCILTGSGNDGVILHGFDGQPLADFIDDGGDLFGWMGEQKKNRGRVHWTYRYNLIRGAGDQDDTCFTVNDHTRIAEKFAFTSECRTSDTWPCLDGDQRETFWRPAHYQE</sequence>
<accession>A0A0G4INV5</accession>
<keyword evidence="1" id="KW-0472">Membrane</keyword>
<organism evidence="2 3">
    <name type="scientific">Plasmodiophora brassicae</name>
    <name type="common">Clubroot disease agent</name>
    <dbReference type="NCBI Taxonomy" id="37360"/>
    <lineage>
        <taxon>Eukaryota</taxon>
        <taxon>Sar</taxon>
        <taxon>Rhizaria</taxon>
        <taxon>Endomyxa</taxon>
        <taxon>Phytomyxea</taxon>
        <taxon>Plasmodiophorida</taxon>
        <taxon>Plasmodiophoridae</taxon>
        <taxon>Plasmodiophora</taxon>
    </lineage>
</organism>
<name>A0A0G4INV5_PLABS</name>
<keyword evidence="1" id="KW-1133">Transmembrane helix</keyword>
<protein>
    <submittedName>
        <fullName evidence="2">Uncharacterized protein</fullName>
    </submittedName>
</protein>